<dbReference type="RefSeq" id="WP_170131745.1">
    <property type="nucleotide sequence ID" value="NZ_LR699114.1"/>
</dbReference>
<reference evidence="1 2" key="1">
    <citation type="submission" date="2018-07" db="EMBL/GenBank/DDBJ databases">
        <title>Genomic Encyclopedia of Type Strains, Phase IV (KMG-IV): sequencing the most valuable type-strain genomes for metagenomic binning, comparative biology and taxonomic classification.</title>
        <authorList>
            <person name="Goeker M."/>
        </authorList>
    </citation>
    <scope>NUCLEOTIDE SEQUENCE [LARGE SCALE GENOMIC DNA]</scope>
    <source>
        <strain evidence="1 2">DSM 16500</strain>
    </source>
</reference>
<gene>
    <name evidence="1" type="ORF">C8D86_10436</name>
</gene>
<organism evidence="1 2">
    <name type="scientific">Aquicella lusitana</name>
    <dbReference type="NCBI Taxonomy" id="254246"/>
    <lineage>
        <taxon>Bacteria</taxon>
        <taxon>Pseudomonadati</taxon>
        <taxon>Pseudomonadota</taxon>
        <taxon>Gammaproteobacteria</taxon>
        <taxon>Legionellales</taxon>
        <taxon>Coxiellaceae</taxon>
        <taxon>Aquicella</taxon>
    </lineage>
</organism>
<comment type="caution">
    <text evidence="1">The sequence shown here is derived from an EMBL/GenBank/DDBJ whole genome shotgun (WGS) entry which is preliminary data.</text>
</comment>
<dbReference type="EMBL" id="QQAX01000004">
    <property type="protein sequence ID" value="RDI46914.1"/>
    <property type="molecule type" value="Genomic_DNA"/>
</dbReference>
<proteinExistence type="predicted"/>
<protein>
    <submittedName>
        <fullName evidence="1">Uncharacterized protein</fullName>
    </submittedName>
</protein>
<sequence length="53" mass="6135">MKKGNIIDLDTYRNQRNTEQEQPAVDAMSDELTKAIQSLIYRLRELGPLKQSN</sequence>
<keyword evidence="2" id="KW-1185">Reference proteome</keyword>
<accession>A0A370GWE9</accession>
<evidence type="ECO:0000313" key="2">
    <source>
        <dbReference type="Proteomes" id="UP000254720"/>
    </source>
</evidence>
<dbReference type="Proteomes" id="UP000254720">
    <property type="component" value="Unassembled WGS sequence"/>
</dbReference>
<name>A0A370GWE9_9COXI</name>
<evidence type="ECO:0000313" key="1">
    <source>
        <dbReference type="EMBL" id="RDI46914.1"/>
    </source>
</evidence>
<dbReference type="AlphaFoldDB" id="A0A370GWE9"/>